<reference evidence="2 5" key="2">
    <citation type="submission" date="2019-12" db="EMBL/GenBank/DDBJ databases">
        <authorList>
            <person name="Zheng J."/>
        </authorList>
    </citation>
    <scope>NUCLEOTIDE SEQUENCE [LARGE SCALE GENOMIC DNA]</scope>
    <source>
        <strain evidence="2 5">DSM 27347</strain>
    </source>
</reference>
<protein>
    <submittedName>
        <fullName evidence="2">AbrB/MazE/SpoVT family DNA-binding domain-containing protein</fullName>
    </submittedName>
    <submittedName>
        <fullName evidence="3">Looped-hinge helix DNA binding domain-containing protein, AbrB family</fullName>
    </submittedName>
</protein>
<dbReference type="EMBL" id="WSUT01000005">
    <property type="protein sequence ID" value="MWC43397.1"/>
    <property type="molecule type" value="Genomic_DNA"/>
</dbReference>
<dbReference type="NCBIfam" id="TIGR01439">
    <property type="entry name" value="lp_hng_hel_AbrB"/>
    <property type="match status" value="1"/>
</dbReference>
<dbReference type="GO" id="GO:0003677">
    <property type="term" value="F:DNA binding"/>
    <property type="evidence" value="ECO:0007669"/>
    <property type="project" value="UniProtKB-KW"/>
</dbReference>
<evidence type="ECO:0000313" key="2">
    <source>
        <dbReference type="EMBL" id="MWC43397.1"/>
    </source>
</evidence>
<dbReference type="EMBL" id="FNBI01000003">
    <property type="protein sequence ID" value="SDF46288.1"/>
    <property type="molecule type" value="Genomic_DNA"/>
</dbReference>
<dbReference type="Gene3D" id="2.10.260.10">
    <property type="match status" value="1"/>
</dbReference>
<dbReference type="InterPro" id="IPR037914">
    <property type="entry name" value="SpoVT-AbrB_sf"/>
</dbReference>
<keyword evidence="4" id="KW-1185">Reference proteome</keyword>
<proteinExistence type="predicted"/>
<dbReference type="RefSeq" id="WP_149682301.1">
    <property type="nucleotide sequence ID" value="NZ_FNBI01000003.1"/>
</dbReference>
<dbReference type="Proteomes" id="UP000323502">
    <property type="component" value="Unassembled WGS sequence"/>
</dbReference>
<keyword evidence="2" id="KW-0238">DNA-binding</keyword>
<evidence type="ECO:0000313" key="4">
    <source>
        <dbReference type="Proteomes" id="UP000323502"/>
    </source>
</evidence>
<dbReference type="OrthoDB" id="7161066at2"/>
<dbReference type="SUPFAM" id="SSF89447">
    <property type="entry name" value="AbrB/MazE/MraZ-like"/>
    <property type="match status" value="1"/>
</dbReference>
<evidence type="ECO:0000313" key="5">
    <source>
        <dbReference type="Proteomes" id="UP000436801"/>
    </source>
</evidence>
<accession>A0A1G7L9W4</accession>
<dbReference type="Proteomes" id="UP000436801">
    <property type="component" value="Unassembled WGS sequence"/>
</dbReference>
<evidence type="ECO:0000259" key="1">
    <source>
        <dbReference type="SMART" id="SM00966"/>
    </source>
</evidence>
<name>A0A1G7L9W4_9SPHN</name>
<sequence length="81" mass="9110">MTYHAKVTPGGKVVIPAELRRDLGIRDGDSLMFEKDKNGGLSVKTFEQVVREEQRRFRAAVGPDYSVKQFLADRGSDWPAD</sequence>
<gene>
    <name evidence="2" type="ORF">GQR91_06970</name>
    <name evidence="3" type="ORF">SAMN05216557_103428</name>
</gene>
<dbReference type="InterPro" id="IPR007159">
    <property type="entry name" value="SpoVT-AbrB_dom"/>
</dbReference>
<evidence type="ECO:0000313" key="3">
    <source>
        <dbReference type="EMBL" id="SDF46288.1"/>
    </source>
</evidence>
<reference evidence="3 4" key="1">
    <citation type="submission" date="2016-10" db="EMBL/GenBank/DDBJ databases">
        <authorList>
            <person name="Varghese N."/>
            <person name="Submissions S."/>
        </authorList>
    </citation>
    <scope>NUCLEOTIDE SEQUENCE [LARGE SCALE GENOMIC DNA]</scope>
    <source>
        <strain evidence="3 4">S7-754</strain>
    </source>
</reference>
<dbReference type="SMART" id="SM00966">
    <property type="entry name" value="SpoVT_AbrB"/>
    <property type="match status" value="1"/>
</dbReference>
<feature type="domain" description="SpoVT-AbrB" evidence="1">
    <location>
        <begin position="5"/>
        <end position="51"/>
    </location>
</feature>
<dbReference type="AlphaFoldDB" id="A0A1G7L9W4"/>
<organism evidence="3 4">
    <name type="scientific">Sphingomonas carotinifaciens</name>
    <dbReference type="NCBI Taxonomy" id="1166323"/>
    <lineage>
        <taxon>Bacteria</taxon>
        <taxon>Pseudomonadati</taxon>
        <taxon>Pseudomonadota</taxon>
        <taxon>Alphaproteobacteria</taxon>
        <taxon>Sphingomonadales</taxon>
        <taxon>Sphingomonadaceae</taxon>
        <taxon>Sphingomonas</taxon>
    </lineage>
</organism>
<dbReference type="Pfam" id="PF04014">
    <property type="entry name" value="MazE_antitoxin"/>
    <property type="match status" value="1"/>
</dbReference>